<reference evidence="1 2" key="1">
    <citation type="submission" date="2019-06" db="EMBL/GenBank/DDBJ databases">
        <title>Genome Sequence of the Brown Rot Fungal Pathogen Monilinia laxa.</title>
        <authorList>
            <person name="De Miccolis Angelini R.M."/>
            <person name="Landi L."/>
            <person name="Abate D."/>
            <person name="Pollastro S."/>
            <person name="Romanazzi G."/>
            <person name="Faretra F."/>
        </authorList>
    </citation>
    <scope>NUCLEOTIDE SEQUENCE [LARGE SCALE GENOMIC DNA]</scope>
    <source>
        <strain evidence="1 2">Mlax316</strain>
    </source>
</reference>
<comment type="caution">
    <text evidence="1">The sequence shown here is derived from an EMBL/GenBank/DDBJ whole genome shotgun (WGS) entry which is preliminary data.</text>
</comment>
<keyword evidence="2" id="KW-1185">Reference proteome</keyword>
<dbReference type="Proteomes" id="UP000326757">
    <property type="component" value="Unassembled WGS sequence"/>
</dbReference>
<dbReference type="EMBL" id="VIGI01000013">
    <property type="protein sequence ID" value="KAB8292512.1"/>
    <property type="molecule type" value="Genomic_DNA"/>
</dbReference>
<protein>
    <submittedName>
        <fullName evidence="1">Uncharacterized protein</fullName>
    </submittedName>
</protein>
<gene>
    <name evidence="1" type="ORF">EYC80_008222</name>
</gene>
<name>A0A5N6JTW4_MONLA</name>
<accession>A0A5N6JTW4</accession>
<dbReference type="AlphaFoldDB" id="A0A5N6JTW4"/>
<sequence length="89" mass="10533">MNIFGCNAQVDRLERLRWHHTKWSCSYTHNYDNDHLGGPYIRTGEMKLKILQVFSFLARDNEDGVTRELLVPRLVEQECVIGYLHTKRV</sequence>
<evidence type="ECO:0000313" key="2">
    <source>
        <dbReference type="Proteomes" id="UP000326757"/>
    </source>
</evidence>
<organism evidence="1 2">
    <name type="scientific">Monilinia laxa</name>
    <name type="common">Brown rot fungus</name>
    <name type="synonym">Sclerotinia laxa</name>
    <dbReference type="NCBI Taxonomy" id="61186"/>
    <lineage>
        <taxon>Eukaryota</taxon>
        <taxon>Fungi</taxon>
        <taxon>Dikarya</taxon>
        <taxon>Ascomycota</taxon>
        <taxon>Pezizomycotina</taxon>
        <taxon>Leotiomycetes</taxon>
        <taxon>Helotiales</taxon>
        <taxon>Sclerotiniaceae</taxon>
        <taxon>Monilinia</taxon>
    </lineage>
</organism>
<proteinExistence type="predicted"/>
<evidence type="ECO:0000313" key="1">
    <source>
        <dbReference type="EMBL" id="KAB8292512.1"/>
    </source>
</evidence>